<dbReference type="eggNOG" id="COG1132">
    <property type="taxonomic scope" value="Bacteria"/>
</dbReference>
<evidence type="ECO:0000313" key="16">
    <source>
        <dbReference type="EMBL" id="APF20771.1"/>
    </source>
</evidence>
<dbReference type="GO" id="GO:0005886">
    <property type="term" value="C:plasma membrane"/>
    <property type="evidence" value="ECO:0007669"/>
    <property type="project" value="UniProtKB-SubCell"/>
</dbReference>
<dbReference type="RefSeq" id="WP_006927765.1">
    <property type="nucleotide sequence ID" value="NZ_CM001402.1"/>
</dbReference>
<keyword evidence="10 13" id="KW-0472">Membrane</keyword>
<keyword evidence="9 13" id="KW-1133">Transmembrane helix</keyword>
<feature type="transmembrane region" description="Helical" evidence="13">
    <location>
        <begin position="249"/>
        <end position="269"/>
    </location>
</feature>
<proteinExistence type="inferred from homology"/>
<dbReference type="PROSITE" id="PS50929">
    <property type="entry name" value="ABC_TM1F"/>
    <property type="match status" value="1"/>
</dbReference>
<feature type="transmembrane region" description="Helical" evidence="13">
    <location>
        <begin position="136"/>
        <end position="155"/>
    </location>
</feature>
<keyword evidence="18" id="KW-1185">Reference proteome</keyword>
<dbReference type="InterPro" id="IPR017871">
    <property type="entry name" value="ABC_transporter-like_CS"/>
</dbReference>
<name>H1XWF8_CALAY</name>
<evidence type="ECO:0000256" key="9">
    <source>
        <dbReference type="ARBA" id="ARBA00022989"/>
    </source>
</evidence>
<keyword evidence="4" id="KW-0813">Transport</keyword>
<dbReference type="GO" id="GO:0005524">
    <property type="term" value="F:ATP binding"/>
    <property type="evidence" value="ECO:0007669"/>
    <property type="project" value="UniProtKB-KW"/>
</dbReference>
<dbReference type="GO" id="GO:0016887">
    <property type="term" value="F:ATP hydrolysis activity"/>
    <property type="evidence" value="ECO:0007669"/>
    <property type="project" value="InterPro"/>
</dbReference>
<comment type="catalytic activity">
    <reaction evidence="11">
        <text>ATP + H2O + xenobioticSide 1 = ADP + phosphate + xenobioticSide 2.</text>
        <dbReference type="EC" id="7.6.2.2"/>
    </reaction>
</comment>
<dbReference type="EMBL" id="CM001402">
    <property type="protein sequence ID" value="EHO40740.1"/>
    <property type="molecule type" value="Genomic_DNA"/>
</dbReference>
<dbReference type="FunCoup" id="H1XWF8">
    <property type="interactions" value="99"/>
</dbReference>
<evidence type="ECO:0000256" key="10">
    <source>
        <dbReference type="ARBA" id="ARBA00023136"/>
    </source>
</evidence>
<reference evidence="16 19" key="2">
    <citation type="submission" date="2016-11" db="EMBL/GenBank/DDBJ databases">
        <title>Genomic analysis of Caldithrix abyssi and proposal of a novel bacterial phylum Caldithrichaeota.</title>
        <authorList>
            <person name="Kublanov I."/>
            <person name="Sigalova O."/>
            <person name="Gavrilov S."/>
            <person name="Lebedinsky A."/>
            <person name="Ivanova N."/>
            <person name="Daum C."/>
            <person name="Reddy T."/>
            <person name="Klenk H.P."/>
            <person name="Goker M."/>
            <person name="Reva O."/>
            <person name="Miroshnichenko M."/>
            <person name="Kyprides N."/>
            <person name="Woyke T."/>
            <person name="Gelfand M."/>
        </authorList>
    </citation>
    <scope>NUCLEOTIDE SEQUENCE [LARGE SCALE GENOMIC DNA]</scope>
    <source>
        <strain evidence="16 19">LF13</strain>
    </source>
</reference>
<organism evidence="17 18">
    <name type="scientific">Caldithrix abyssi DSM 13497</name>
    <dbReference type="NCBI Taxonomy" id="880073"/>
    <lineage>
        <taxon>Bacteria</taxon>
        <taxon>Pseudomonadati</taxon>
        <taxon>Calditrichota</taxon>
        <taxon>Calditrichia</taxon>
        <taxon>Calditrichales</taxon>
        <taxon>Calditrichaceae</taxon>
        <taxon>Caldithrix</taxon>
    </lineage>
</organism>
<evidence type="ECO:0000256" key="6">
    <source>
        <dbReference type="ARBA" id="ARBA00022692"/>
    </source>
</evidence>
<feature type="transmembrane region" description="Helical" evidence="13">
    <location>
        <begin position="161"/>
        <end position="179"/>
    </location>
</feature>
<dbReference type="FunFam" id="1.20.1560.10:FF:000011">
    <property type="entry name" value="Multidrug ABC transporter ATP-binding protein"/>
    <property type="match status" value="1"/>
</dbReference>
<evidence type="ECO:0000313" key="19">
    <source>
        <dbReference type="Proteomes" id="UP000183868"/>
    </source>
</evidence>
<dbReference type="InterPro" id="IPR036640">
    <property type="entry name" value="ABC1_TM_sf"/>
</dbReference>
<dbReference type="InterPro" id="IPR003439">
    <property type="entry name" value="ABC_transporter-like_ATP-bd"/>
</dbReference>
<dbReference type="HOGENOM" id="CLU_000604_84_3_0"/>
<dbReference type="PROSITE" id="PS00211">
    <property type="entry name" value="ABC_TRANSPORTER_1"/>
    <property type="match status" value="1"/>
</dbReference>
<comment type="similarity">
    <text evidence="2">Belongs to the ABC transporter superfamily. Drug exporter-2 (TC 3.A.1.117) family.</text>
</comment>
<dbReference type="FunFam" id="3.40.50.300:FF:000221">
    <property type="entry name" value="Multidrug ABC transporter ATP-binding protein"/>
    <property type="match status" value="1"/>
</dbReference>
<evidence type="ECO:0000256" key="11">
    <source>
        <dbReference type="ARBA" id="ARBA00034018"/>
    </source>
</evidence>
<dbReference type="KEGG" id="caby:Cabys_4026"/>
<evidence type="ECO:0000256" key="2">
    <source>
        <dbReference type="ARBA" id="ARBA00006526"/>
    </source>
</evidence>
<evidence type="ECO:0000259" key="15">
    <source>
        <dbReference type="PROSITE" id="PS50929"/>
    </source>
</evidence>
<protein>
    <recommendedName>
        <fullName evidence="12">Multidrug resistance-like ATP-binding protein MdlA</fullName>
        <ecNumber evidence="3">7.6.2.2</ecNumber>
    </recommendedName>
</protein>
<feature type="transmembrane region" description="Helical" evidence="13">
    <location>
        <begin position="58"/>
        <end position="79"/>
    </location>
</feature>
<dbReference type="PaxDb" id="880073-Calab_1112"/>
<dbReference type="InterPro" id="IPR039421">
    <property type="entry name" value="Type_1_exporter"/>
</dbReference>
<dbReference type="SMART" id="SM00382">
    <property type="entry name" value="AAA"/>
    <property type="match status" value="1"/>
</dbReference>
<dbReference type="EMBL" id="CP018099">
    <property type="protein sequence ID" value="APF20771.1"/>
    <property type="molecule type" value="Genomic_DNA"/>
</dbReference>
<evidence type="ECO:0000256" key="3">
    <source>
        <dbReference type="ARBA" id="ARBA00012191"/>
    </source>
</evidence>
<evidence type="ECO:0000259" key="14">
    <source>
        <dbReference type="PROSITE" id="PS50893"/>
    </source>
</evidence>
<dbReference type="PROSITE" id="PS50893">
    <property type="entry name" value="ABC_TRANSPORTER_2"/>
    <property type="match status" value="1"/>
</dbReference>
<dbReference type="InterPro" id="IPR011527">
    <property type="entry name" value="ABC1_TM_dom"/>
</dbReference>
<keyword evidence="7" id="KW-0547">Nucleotide-binding</keyword>
<dbReference type="PANTHER" id="PTHR43394:SF1">
    <property type="entry name" value="ATP-BINDING CASSETTE SUB-FAMILY B MEMBER 10, MITOCHONDRIAL"/>
    <property type="match status" value="1"/>
</dbReference>
<feature type="domain" description="ABC transmembrane type-1" evidence="15">
    <location>
        <begin position="22"/>
        <end position="304"/>
    </location>
</feature>
<dbReference type="Pfam" id="PF00664">
    <property type="entry name" value="ABC_membrane"/>
    <property type="match status" value="1"/>
</dbReference>
<dbReference type="Gene3D" id="1.20.1560.10">
    <property type="entry name" value="ABC transporter type 1, transmembrane domain"/>
    <property type="match status" value="1"/>
</dbReference>
<feature type="transmembrane region" description="Helical" evidence="13">
    <location>
        <begin position="281"/>
        <end position="303"/>
    </location>
</feature>
<dbReference type="GO" id="GO:0015421">
    <property type="term" value="F:ABC-type oligopeptide transporter activity"/>
    <property type="evidence" value="ECO:0007669"/>
    <property type="project" value="TreeGrafter"/>
</dbReference>
<sequence>MDVFRLFRQLWPYLMRYRLKLFLGLIFIVISNLIAIVNPQIVRQAIDYLKGDIQTMRLFQYAGLIVLITLVQGVFRFLMRRTVIVVSRLVEFDLRNELFARLQSLSQNFFQRTPTGDLIARMTSDLNAIRSVMGPGIMYTINTATTMILVFVMMISISRLLTLIALLPIPLLVFLVSYFSRQINKRYSAVQAQFAEISTRVQENLAGIRIIKSYVKEKSELQDFNRINREYINKSLHYVKVHAAFRPMMMLLVGLSVVLTLLIGGRLIISGTITLGQFVAFNMYLGMLVWPSIALGWVLGLFYQGVASMKRLNLIFDARPDIVDAPDVKKVTRLHGAIRFERLNFSYANGSSEVLKDIDFQVEAGQVVALIGRTGSGKSTIIKLIARIYDAPDDSILIDDIPIKKIPLKTLREHIGYVPQETFLFSDTIRNNIAFARPDASLEEIEWAARMAEVHQSIVEFPDGYDTLLGERGINLSGGQKQRLTLARALLKKPSILLLDDALSAVDNLTEERILQHLKQVMKNKTCFWVSHRISAIRHADLILVLDQGQIVERGTHESLLALGGLYADIFEKQQLEEFVTQVD</sequence>
<dbReference type="OrthoDB" id="9762778at2"/>
<comment type="subcellular location">
    <subcellularLocation>
        <location evidence="1">Cell membrane</location>
        <topology evidence="1">Multi-pass membrane protein</topology>
    </subcellularLocation>
</comment>
<evidence type="ECO:0000256" key="13">
    <source>
        <dbReference type="SAM" id="Phobius"/>
    </source>
</evidence>
<evidence type="ECO:0000313" key="17">
    <source>
        <dbReference type="EMBL" id="EHO40740.1"/>
    </source>
</evidence>
<evidence type="ECO:0000256" key="12">
    <source>
        <dbReference type="ARBA" id="ARBA00074518"/>
    </source>
</evidence>
<dbReference type="Proteomes" id="UP000183868">
    <property type="component" value="Chromosome"/>
</dbReference>
<feature type="transmembrane region" description="Helical" evidence="13">
    <location>
        <begin position="21"/>
        <end position="38"/>
    </location>
</feature>
<dbReference type="GO" id="GO:0008559">
    <property type="term" value="F:ABC-type xenobiotic transporter activity"/>
    <property type="evidence" value="ECO:0007669"/>
    <property type="project" value="UniProtKB-EC"/>
</dbReference>
<dbReference type="SUPFAM" id="SSF52540">
    <property type="entry name" value="P-loop containing nucleoside triphosphate hydrolases"/>
    <property type="match status" value="1"/>
</dbReference>
<evidence type="ECO:0000256" key="5">
    <source>
        <dbReference type="ARBA" id="ARBA00022475"/>
    </source>
</evidence>
<keyword evidence="8 16" id="KW-0067">ATP-binding</keyword>
<evidence type="ECO:0000256" key="8">
    <source>
        <dbReference type="ARBA" id="ARBA00022840"/>
    </source>
</evidence>
<accession>H1XWF8</accession>
<keyword evidence="6 13" id="KW-0812">Transmembrane</keyword>
<gene>
    <name evidence="16" type="ORF">Cabys_4026</name>
    <name evidence="17" type="ORF">Calab_1112</name>
</gene>
<keyword evidence="5" id="KW-1003">Cell membrane</keyword>
<evidence type="ECO:0000256" key="4">
    <source>
        <dbReference type="ARBA" id="ARBA00022448"/>
    </source>
</evidence>
<evidence type="ECO:0000313" key="18">
    <source>
        <dbReference type="Proteomes" id="UP000004671"/>
    </source>
</evidence>
<reference evidence="17 18" key="1">
    <citation type="submission" date="2011-09" db="EMBL/GenBank/DDBJ databases">
        <title>The permanent draft genome of Caldithrix abyssi DSM 13497.</title>
        <authorList>
            <consortium name="US DOE Joint Genome Institute (JGI-PGF)"/>
            <person name="Lucas S."/>
            <person name="Han J."/>
            <person name="Lapidus A."/>
            <person name="Bruce D."/>
            <person name="Goodwin L."/>
            <person name="Pitluck S."/>
            <person name="Peters L."/>
            <person name="Kyrpides N."/>
            <person name="Mavromatis K."/>
            <person name="Ivanova N."/>
            <person name="Mikhailova N."/>
            <person name="Chertkov O."/>
            <person name="Detter J.C."/>
            <person name="Tapia R."/>
            <person name="Han C."/>
            <person name="Land M."/>
            <person name="Hauser L."/>
            <person name="Markowitz V."/>
            <person name="Cheng J.-F."/>
            <person name="Hugenholtz P."/>
            <person name="Woyke T."/>
            <person name="Wu D."/>
            <person name="Spring S."/>
            <person name="Brambilla E."/>
            <person name="Klenk H.-P."/>
            <person name="Eisen J.A."/>
        </authorList>
    </citation>
    <scope>NUCLEOTIDE SEQUENCE [LARGE SCALE GENOMIC DNA]</scope>
    <source>
        <strain evidence="17 18">DSM 13497</strain>
    </source>
</reference>
<dbReference type="Proteomes" id="UP000004671">
    <property type="component" value="Chromosome"/>
</dbReference>
<dbReference type="InterPro" id="IPR003593">
    <property type="entry name" value="AAA+_ATPase"/>
</dbReference>
<dbReference type="AlphaFoldDB" id="H1XWF8"/>
<dbReference type="CDD" id="cd18541">
    <property type="entry name" value="ABC_6TM_TmrB_like"/>
    <property type="match status" value="1"/>
</dbReference>
<dbReference type="Gene3D" id="3.40.50.300">
    <property type="entry name" value="P-loop containing nucleotide triphosphate hydrolases"/>
    <property type="match status" value="1"/>
</dbReference>
<evidence type="ECO:0000256" key="1">
    <source>
        <dbReference type="ARBA" id="ARBA00004651"/>
    </source>
</evidence>
<feature type="domain" description="ABC transporter" evidence="14">
    <location>
        <begin position="338"/>
        <end position="573"/>
    </location>
</feature>
<dbReference type="SUPFAM" id="SSF90123">
    <property type="entry name" value="ABC transporter transmembrane region"/>
    <property type="match status" value="1"/>
</dbReference>
<evidence type="ECO:0000256" key="7">
    <source>
        <dbReference type="ARBA" id="ARBA00022741"/>
    </source>
</evidence>
<dbReference type="EC" id="7.6.2.2" evidence="3"/>
<dbReference type="Pfam" id="PF00005">
    <property type="entry name" value="ABC_tran"/>
    <property type="match status" value="1"/>
</dbReference>
<dbReference type="PANTHER" id="PTHR43394">
    <property type="entry name" value="ATP-DEPENDENT PERMEASE MDL1, MITOCHONDRIAL"/>
    <property type="match status" value="1"/>
</dbReference>
<dbReference type="InterPro" id="IPR027417">
    <property type="entry name" value="P-loop_NTPase"/>
</dbReference>
<dbReference type="STRING" id="880073.Cabys_4026"/>